<dbReference type="FunFam" id="3.40.190.10:FF:000005">
    <property type="entry name" value="Porphobilinogen deaminase"/>
    <property type="match status" value="1"/>
</dbReference>
<dbReference type="GO" id="GO:0006782">
    <property type="term" value="P:protoporphyrinogen IX biosynthetic process"/>
    <property type="evidence" value="ECO:0007669"/>
    <property type="project" value="UniProtKB-UniRule"/>
</dbReference>
<evidence type="ECO:0000313" key="12">
    <source>
        <dbReference type="Proteomes" id="UP000249239"/>
    </source>
</evidence>
<dbReference type="SUPFAM" id="SSF53850">
    <property type="entry name" value="Periplasmic binding protein-like II"/>
    <property type="match status" value="1"/>
</dbReference>
<comment type="cofactor">
    <cofactor evidence="8">
        <name>dipyrromethane</name>
        <dbReference type="ChEBI" id="CHEBI:60342"/>
    </cofactor>
    <text evidence="8">Binds 1 dipyrromethane group covalently.</text>
</comment>
<accession>A0A2W7P3Z2</accession>
<dbReference type="GO" id="GO:0005737">
    <property type="term" value="C:cytoplasm"/>
    <property type="evidence" value="ECO:0007669"/>
    <property type="project" value="UniProtKB-UniRule"/>
</dbReference>
<dbReference type="PIRSF" id="PIRSF001438">
    <property type="entry name" value="4pyrrol_synth_OHMeBilane_synth"/>
    <property type="match status" value="1"/>
</dbReference>
<dbReference type="EMBL" id="QKZK01000007">
    <property type="protein sequence ID" value="PZX18122.1"/>
    <property type="molecule type" value="Genomic_DNA"/>
</dbReference>
<dbReference type="EC" id="2.5.1.61" evidence="8"/>
<dbReference type="Gene3D" id="3.40.190.10">
    <property type="entry name" value="Periplasmic binding protein-like II"/>
    <property type="match status" value="2"/>
</dbReference>
<dbReference type="GO" id="GO:0004418">
    <property type="term" value="F:hydroxymethylbilane synthase activity"/>
    <property type="evidence" value="ECO:0007669"/>
    <property type="project" value="UniProtKB-UniRule"/>
</dbReference>
<evidence type="ECO:0000256" key="1">
    <source>
        <dbReference type="ARBA" id="ARBA00002869"/>
    </source>
</evidence>
<dbReference type="SUPFAM" id="SSF54782">
    <property type="entry name" value="Porphobilinogen deaminase (hydroxymethylbilane synthase), C-terminal domain"/>
    <property type="match status" value="1"/>
</dbReference>
<keyword evidence="6 8" id="KW-0627">Porphyrin biosynthesis</keyword>
<dbReference type="Pfam" id="PF01379">
    <property type="entry name" value="Porphobil_deam"/>
    <property type="match status" value="1"/>
</dbReference>
<sequence length="306" mass="33416">MSSSIIYIGTRGSKLALWQANHVKALLETTHPQLCFELKIISTKGDRVLDVALSKIGDKGLFTRELEDQLFDGHIHMAVHSLKDLPTVMPQGTRVGAILSRGEYRDALVSRVGLSLEQMTEEHTIATSSLRRRAQIKAINPKVQVVDIRGNVDTRLRKMHDGYCHAMMMAGAGLIRLGYDHEIHMLMEPVSFVPAPGQGAVAIELLDGAFDVMQLIAPLHCSATASMVMAERAFLNELQGGCHVPIGSHAVMNHDLITLYGMVAAIDGSVVLRDLVTGSVEEAELLGRDLAQRIKQQGGDDLLNIE</sequence>
<dbReference type="HAMAP" id="MF_00260">
    <property type="entry name" value="Porphobil_deam"/>
    <property type="match status" value="1"/>
</dbReference>
<feature type="domain" description="Porphobilinogen deaminase N-terminal" evidence="9">
    <location>
        <begin position="6"/>
        <end position="207"/>
    </location>
</feature>
<evidence type="ECO:0000256" key="6">
    <source>
        <dbReference type="ARBA" id="ARBA00023244"/>
    </source>
</evidence>
<evidence type="ECO:0000256" key="5">
    <source>
        <dbReference type="ARBA" id="ARBA00022679"/>
    </source>
</evidence>
<evidence type="ECO:0000256" key="3">
    <source>
        <dbReference type="ARBA" id="ARBA00005638"/>
    </source>
</evidence>
<dbReference type="RefSeq" id="WP_111444863.1">
    <property type="nucleotide sequence ID" value="NZ_QKZK01000007.1"/>
</dbReference>
<comment type="function">
    <text evidence="1 8">Tetrapolymerization of the monopyrrole PBG into the hydroxymethylbilane pre-uroporphyrinogen in several discrete steps.</text>
</comment>
<comment type="subunit">
    <text evidence="4 8">Monomer.</text>
</comment>
<evidence type="ECO:0000256" key="2">
    <source>
        <dbReference type="ARBA" id="ARBA00004735"/>
    </source>
</evidence>
<evidence type="ECO:0000259" key="9">
    <source>
        <dbReference type="Pfam" id="PF01379"/>
    </source>
</evidence>
<keyword evidence="5 8" id="KW-0808">Transferase</keyword>
<comment type="catalytic activity">
    <reaction evidence="7 8">
        <text>4 porphobilinogen + H2O = hydroxymethylbilane + 4 NH4(+)</text>
        <dbReference type="Rhea" id="RHEA:13185"/>
        <dbReference type="ChEBI" id="CHEBI:15377"/>
        <dbReference type="ChEBI" id="CHEBI:28938"/>
        <dbReference type="ChEBI" id="CHEBI:57845"/>
        <dbReference type="ChEBI" id="CHEBI:58126"/>
        <dbReference type="EC" id="2.5.1.61"/>
    </reaction>
</comment>
<dbReference type="FunFam" id="3.40.190.10:FF:000004">
    <property type="entry name" value="Porphobilinogen deaminase"/>
    <property type="match status" value="1"/>
</dbReference>
<dbReference type="InterPro" id="IPR036803">
    <property type="entry name" value="Porphobilinogen_deaminase_C_sf"/>
</dbReference>
<keyword evidence="12" id="KW-1185">Reference proteome</keyword>
<comment type="caution">
    <text evidence="11">The sequence shown here is derived from an EMBL/GenBank/DDBJ whole genome shotgun (WGS) entry which is preliminary data.</text>
</comment>
<dbReference type="PROSITE" id="PS00533">
    <property type="entry name" value="PORPHOBILINOGEN_DEAM"/>
    <property type="match status" value="1"/>
</dbReference>
<dbReference type="OrthoDB" id="9810298at2"/>
<dbReference type="Gene3D" id="3.30.160.40">
    <property type="entry name" value="Porphobilinogen deaminase, C-terminal domain"/>
    <property type="match status" value="1"/>
</dbReference>
<name>A0A2W7P3Z2_9BACT</name>
<proteinExistence type="inferred from homology"/>
<comment type="similarity">
    <text evidence="3 8">Belongs to the HMBS family.</text>
</comment>
<gene>
    <name evidence="8" type="primary">hemC</name>
    <name evidence="11" type="ORF">LX69_01159</name>
</gene>
<evidence type="ECO:0000256" key="7">
    <source>
        <dbReference type="ARBA" id="ARBA00048169"/>
    </source>
</evidence>
<dbReference type="Proteomes" id="UP000249239">
    <property type="component" value="Unassembled WGS sequence"/>
</dbReference>
<organism evidence="11 12">
    <name type="scientific">Breznakibacter xylanolyticus</name>
    <dbReference type="NCBI Taxonomy" id="990"/>
    <lineage>
        <taxon>Bacteria</taxon>
        <taxon>Pseudomonadati</taxon>
        <taxon>Bacteroidota</taxon>
        <taxon>Bacteroidia</taxon>
        <taxon>Marinilabiliales</taxon>
        <taxon>Marinilabiliaceae</taxon>
        <taxon>Breznakibacter</taxon>
    </lineage>
</organism>
<reference evidence="11 12" key="1">
    <citation type="submission" date="2018-06" db="EMBL/GenBank/DDBJ databases">
        <title>Genomic Encyclopedia of Archaeal and Bacterial Type Strains, Phase II (KMG-II): from individual species to whole genera.</title>
        <authorList>
            <person name="Goeker M."/>
        </authorList>
    </citation>
    <scope>NUCLEOTIDE SEQUENCE [LARGE SCALE GENOMIC DNA]</scope>
    <source>
        <strain evidence="11 12">DSM 6779</strain>
    </source>
</reference>
<protein>
    <recommendedName>
        <fullName evidence="8">Porphobilinogen deaminase</fullName>
        <shortName evidence="8">PBG</shortName>
        <ecNumber evidence="8">2.5.1.61</ecNumber>
    </recommendedName>
    <alternativeName>
        <fullName evidence="8">Hydroxymethylbilane synthase</fullName>
        <shortName evidence="8">HMBS</shortName>
    </alternativeName>
    <alternativeName>
        <fullName evidence="8">Pre-uroporphyrinogen synthase</fullName>
    </alternativeName>
</protein>
<evidence type="ECO:0000256" key="4">
    <source>
        <dbReference type="ARBA" id="ARBA00011245"/>
    </source>
</evidence>
<feature type="modified residue" description="S-(dipyrrolylmethanemethyl)cysteine" evidence="8">
    <location>
        <position position="242"/>
    </location>
</feature>
<comment type="pathway">
    <text evidence="2">Porphyrin-containing compound metabolism; protoporphyrin-IX biosynthesis; coproporphyrinogen-III from 5-aminolevulinate: step 2/4.</text>
</comment>
<dbReference type="NCBIfam" id="TIGR00212">
    <property type="entry name" value="hemC"/>
    <property type="match status" value="1"/>
</dbReference>
<evidence type="ECO:0000313" key="11">
    <source>
        <dbReference type="EMBL" id="PZX18122.1"/>
    </source>
</evidence>
<feature type="domain" description="Porphobilinogen deaminase C-terminal" evidence="10">
    <location>
        <begin position="227"/>
        <end position="295"/>
    </location>
</feature>
<dbReference type="PRINTS" id="PR00151">
    <property type="entry name" value="PORPHBDMNASE"/>
</dbReference>
<dbReference type="AlphaFoldDB" id="A0A2W7P3Z2"/>
<comment type="miscellaneous">
    <text evidence="8">The porphobilinogen subunits are added to the dipyrromethane group.</text>
</comment>
<dbReference type="InterPro" id="IPR022419">
    <property type="entry name" value="Porphobilin_deaminase_cofac_BS"/>
</dbReference>
<dbReference type="PANTHER" id="PTHR11557:SF0">
    <property type="entry name" value="PORPHOBILINOGEN DEAMINASE"/>
    <property type="match status" value="1"/>
</dbReference>
<evidence type="ECO:0000256" key="8">
    <source>
        <dbReference type="HAMAP-Rule" id="MF_00260"/>
    </source>
</evidence>
<dbReference type="InterPro" id="IPR000860">
    <property type="entry name" value="HemC"/>
</dbReference>
<dbReference type="InterPro" id="IPR022418">
    <property type="entry name" value="Porphobilinogen_deaminase_C"/>
</dbReference>
<dbReference type="Pfam" id="PF03900">
    <property type="entry name" value="Porphobil_deamC"/>
    <property type="match status" value="1"/>
</dbReference>
<evidence type="ECO:0000259" key="10">
    <source>
        <dbReference type="Pfam" id="PF03900"/>
    </source>
</evidence>
<dbReference type="InterPro" id="IPR022417">
    <property type="entry name" value="Porphobilin_deaminase_N"/>
</dbReference>
<dbReference type="PANTHER" id="PTHR11557">
    <property type="entry name" value="PORPHOBILINOGEN DEAMINASE"/>
    <property type="match status" value="1"/>
</dbReference>